<protein>
    <submittedName>
        <fullName evidence="3">DUF4923 family protein</fullName>
    </submittedName>
</protein>
<evidence type="ECO:0000313" key="3">
    <source>
        <dbReference type="EMBL" id="MCZ8373045.1"/>
    </source>
</evidence>
<organism evidence="3 4">
    <name type="scientific">Phocaeicola acetigenes</name>
    <dbReference type="NCBI Taxonomy" id="3016083"/>
    <lineage>
        <taxon>Bacteria</taxon>
        <taxon>Pseudomonadati</taxon>
        <taxon>Bacteroidota</taxon>
        <taxon>Bacteroidia</taxon>
        <taxon>Bacteroidales</taxon>
        <taxon>Bacteroidaceae</taxon>
        <taxon>Phocaeicola</taxon>
    </lineage>
</organism>
<dbReference type="InterPro" id="IPR010221">
    <property type="entry name" value="VCBS_dom"/>
</dbReference>
<accession>A0ABT4PJ09</accession>
<dbReference type="EMBL" id="JAPZVM010000008">
    <property type="protein sequence ID" value="MCZ8373045.1"/>
    <property type="molecule type" value="Genomic_DNA"/>
</dbReference>
<dbReference type="NCBIfam" id="TIGR01965">
    <property type="entry name" value="VCBS_repeat"/>
    <property type="match status" value="1"/>
</dbReference>
<name>A0ABT4PJ09_9BACT</name>
<dbReference type="Proteomes" id="UP001141933">
    <property type="component" value="Unassembled WGS sequence"/>
</dbReference>
<keyword evidence="1" id="KW-0732">Signal</keyword>
<proteinExistence type="predicted"/>
<dbReference type="RefSeq" id="WP_269878345.1">
    <property type="nucleotide sequence ID" value="NZ_JAPZVM010000008.1"/>
</dbReference>
<keyword evidence="4" id="KW-1185">Reference proteome</keyword>
<sequence>MKKRMLLKSFCIALLLCCISGKTYAQDWKSILTGVAKEVVGDKITTASSIVGTWNYVAPECQFESDDLLAKAGGEVASKKVEDQMQTVYDKIGLSGCQFTFNEDGSYSYKLKNRTVSGTYTFNDTDKTITMSAKLGIKLTAQVTVAGNNMSLVFNTDKLMSALQTITGAVSKVNDTASSINSLISTYDGLRLGFELEK</sequence>
<feature type="chain" id="PRO_5045132229" evidence="1">
    <location>
        <begin position="26"/>
        <end position="198"/>
    </location>
</feature>
<evidence type="ECO:0000313" key="4">
    <source>
        <dbReference type="Proteomes" id="UP001141933"/>
    </source>
</evidence>
<reference evidence="3" key="1">
    <citation type="submission" date="2022-12" db="EMBL/GenBank/DDBJ databases">
        <title>Phocaeicola acetigenes sp. nov., isolated feces from a healthy human.</title>
        <authorList>
            <person name="Do H."/>
            <person name="Ha Y.B."/>
            <person name="Kim J.-S."/>
            <person name="Suh M.K."/>
            <person name="Kim H.S."/>
            <person name="Lee J.-S."/>
        </authorList>
    </citation>
    <scope>NUCLEOTIDE SEQUENCE</scope>
    <source>
        <strain evidence="3">KGMB11183</strain>
    </source>
</reference>
<feature type="domain" description="DUF4923" evidence="2">
    <location>
        <begin position="34"/>
        <end position="198"/>
    </location>
</feature>
<gene>
    <name evidence="3" type="ORF">O6P32_10055</name>
</gene>
<comment type="caution">
    <text evidence="3">The sequence shown here is derived from an EMBL/GenBank/DDBJ whole genome shotgun (WGS) entry which is preliminary data.</text>
</comment>
<dbReference type="InterPro" id="IPR032575">
    <property type="entry name" value="DUF4923"/>
</dbReference>
<feature type="signal peptide" evidence="1">
    <location>
        <begin position="1"/>
        <end position="25"/>
    </location>
</feature>
<evidence type="ECO:0000256" key="1">
    <source>
        <dbReference type="SAM" id="SignalP"/>
    </source>
</evidence>
<dbReference type="Pfam" id="PF16270">
    <property type="entry name" value="DUF4923"/>
    <property type="match status" value="1"/>
</dbReference>
<evidence type="ECO:0000259" key="2">
    <source>
        <dbReference type="Pfam" id="PF16270"/>
    </source>
</evidence>